<dbReference type="GO" id="GO:0016787">
    <property type="term" value="F:hydrolase activity"/>
    <property type="evidence" value="ECO:0007669"/>
    <property type="project" value="UniProtKB-KW"/>
</dbReference>
<reference evidence="4 5" key="1">
    <citation type="submission" date="2020-09" db="EMBL/GenBank/DDBJ databases">
        <title>Brevundimonas sp. LVF1 isolated from an oligotrophic pond in Goettingen, Germany.</title>
        <authorList>
            <person name="Friedrich I."/>
            <person name="Klassen A."/>
            <person name="Neubauer H."/>
            <person name="Schneider D."/>
            <person name="Hertel R."/>
            <person name="Daniel R."/>
        </authorList>
    </citation>
    <scope>NUCLEOTIDE SEQUENCE [LARGE SCALE GENOMIC DNA]</scope>
    <source>
        <strain evidence="4 5">LVF1</strain>
    </source>
</reference>
<evidence type="ECO:0000259" key="3">
    <source>
        <dbReference type="Pfam" id="PF22124"/>
    </source>
</evidence>
<dbReference type="Proteomes" id="UP000663942">
    <property type="component" value="Chromosome"/>
</dbReference>
<protein>
    <submittedName>
        <fullName evidence="4">Glycoside hydrolase family 95 protein</fullName>
    </submittedName>
</protein>
<dbReference type="Gene3D" id="1.50.10.10">
    <property type="match status" value="1"/>
</dbReference>
<dbReference type="InterPro" id="IPR054363">
    <property type="entry name" value="GH95_cat"/>
</dbReference>
<dbReference type="PANTHER" id="PTHR31084:SF0">
    <property type="entry name" value="ALPHA-L-FUCOSIDASE 2"/>
    <property type="match status" value="1"/>
</dbReference>
<feature type="domain" description="Glycosyl hydrolase family 95 catalytic" evidence="3">
    <location>
        <begin position="293"/>
        <end position="690"/>
    </location>
</feature>
<dbReference type="InterPro" id="IPR012341">
    <property type="entry name" value="6hp_glycosidase-like_sf"/>
</dbReference>
<keyword evidence="4" id="KW-0378">Hydrolase</keyword>
<accession>A0ABX7SPC6</accession>
<dbReference type="InterPro" id="IPR027414">
    <property type="entry name" value="GH95_N_dom"/>
</dbReference>
<name>A0ABX7SPC6_9CAUL</name>
<dbReference type="Gene3D" id="2.70.98.50">
    <property type="entry name" value="putative glycoside hydrolase family protein from bacillus halodurans"/>
    <property type="match status" value="1"/>
</dbReference>
<dbReference type="SUPFAM" id="SSF48208">
    <property type="entry name" value="Six-hairpin glycosidases"/>
    <property type="match status" value="1"/>
</dbReference>
<dbReference type="EMBL" id="CP062006">
    <property type="protein sequence ID" value="QTC89413.1"/>
    <property type="molecule type" value="Genomic_DNA"/>
</dbReference>
<dbReference type="PANTHER" id="PTHR31084">
    <property type="entry name" value="ALPHA-L-FUCOSIDASE 2"/>
    <property type="match status" value="1"/>
</dbReference>
<dbReference type="Pfam" id="PF22124">
    <property type="entry name" value="Glyco_hydro_95_cat"/>
    <property type="match status" value="1"/>
</dbReference>
<feature type="domain" description="Glycosyl hydrolase family 95 N-terminal" evidence="1">
    <location>
        <begin position="35"/>
        <end position="267"/>
    </location>
</feature>
<dbReference type="PIRSF" id="PIRSF007663">
    <property type="entry name" value="UCP007663"/>
    <property type="match status" value="1"/>
</dbReference>
<dbReference type="InterPro" id="IPR016518">
    <property type="entry name" value="Alpha-L-fucosidase"/>
</dbReference>
<proteinExistence type="predicted"/>
<sequence>MASAAAAGLAASPPVVQAQAFAPLPRTGDEGELKLWYRNPAEAWVEALPVGNGRLGAMIFGGVARERLQLNEDTLWAGGPYDPSSPEALKVLPEVRRLIFDGRYPEAQNLAQAGMMARPIRQMSYQTIGDLMLSFGVSSASSGYRRDLDLDQAIATTEYRQDGVAYRREVFASRPDDVVVMRLSADRPGALSFEAAFETPQAADAAVHDGDLILSGRNGSQFDVPAALTFETRVRVITRGGLTRADGKALRVEGADEVLLLVAAATSHVGPRDVSGDPRARTLATLQQVTPDFDQLKARHLADYQPLFRRVSFAVGATEAALQPTDQRVSKSQTLDDPALAALYFQYGRYLLLSCSRPGTQPANLQGLWNDKTSPPWGSKYTININTEMNYWPAEPLAMQECVEPLITMVRQMAETGAVTARVNYGARGWVCHHNTDLWRATAPIDGARFGLWPMGGAWLCEHLWDHYDYGRDKAYLAEVYPVMKGAAQFFLDTLVDHPDGSGLVTCPSLSPENLHPFGASVCAGPAMDSQILRDLFAHVAEASQILRKDAAFRREVLAARARLPADRIGKAGQLQEWLQDWDMEAPEPHHRHVSHLYGLFPSWQMSRRDTPDLARAARKSLELRGDLSTGWAIGWRINLWARLGEGDRTHDVLKLLLSPERTYPNLFDAHPPFQIDGNFGGTNGMAEMIVQSRPGEIELLPALPSAWPRGWLKGVRARGGLTLDVEWDAGRPTRIRLRGPVGAETRLRFASIVQGGRVPASGELVATF</sequence>
<feature type="domain" description="Alpha fucosidase A-like C-terminal" evidence="2">
    <location>
        <begin position="692"/>
        <end position="752"/>
    </location>
</feature>
<dbReference type="Pfam" id="PF21307">
    <property type="entry name" value="Glyco_hydro_95_C"/>
    <property type="match status" value="1"/>
</dbReference>
<dbReference type="InterPro" id="IPR049053">
    <property type="entry name" value="AFCA-like_C"/>
</dbReference>
<dbReference type="Gene3D" id="2.60.40.1180">
    <property type="entry name" value="Golgi alpha-mannosidase II"/>
    <property type="match status" value="1"/>
</dbReference>
<gene>
    <name evidence="4" type="ORF">IFE19_01140</name>
</gene>
<evidence type="ECO:0000259" key="2">
    <source>
        <dbReference type="Pfam" id="PF21307"/>
    </source>
</evidence>
<organism evidence="4 5">
    <name type="scientific">Brevundimonas pondensis</name>
    <dbReference type="NCBI Taxonomy" id="2774189"/>
    <lineage>
        <taxon>Bacteria</taxon>
        <taxon>Pseudomonadati</taxon>
        <taxon>Pseudomonadota</taxon>
        <taxon>Alphaproteobacteria</taxon>
        <taxon>Caulobacterales</taxon>
        <taxon>Caulobacteraceae</taxon>
        <taxon>Brevundimonas</taxon>
    </lineage>
</organism>
<evidence type="ECO:0000259" key="1">
    <source>
        <dbReference type="Pfam" id="PF14498"/>
    </source>
</evidence>
<evidence type="ECO:0000313" key="5">
    <source>
        <dbReference type="Proteomes" id="UP000663942"/>
    </source>
</evidence>
<dbReference type="InterPro" id="IPR013780">
    <property type="entry name" value="Glyco_hydro_b"/>
</dbReference>
<evidence type="ECO:0000313" key="4">
    <source>
        <dbReference type="EMBL" id="QTC89413.1"/>
    </source>
</evidence>
<dbReference type="InterPro" id="IPR008928">
    <property type="entry name" value="6-hairpin_glycosidase_sf"/>
</dbReference>
<keyword evidence="5" id="KW-1185">Reference proteome</keyword>
<dbReference type="Pfam" id="PF14498">
    <property type="entry name" value="Glyco_hyd_65N_2"/>
    <property type="match status" value="1"/>
</dbReference>